<organism evidence="1 2">
    <name type="scientific">Laodelphax striatellus</name>
    <name type="common">Small brown planthopper</name>
    <name type="synonym">Delphax striatella</name>
    <dbReference type="NCBI Taxonomy" id="195883"/>
    <lineage>
        <taxon>Eukaryota</taxon>
        <taxon>Metazoa</taxon>
        <taxon>Ecdysozoa</taxon>
        <taxon>Arthropoda</taxon>
        <taxon>Hexapoda</taxon>
        <taxon>Insecta</taxon>
        <taxon>Pterygota</taxon>
        <taxon>Neoptera</taxon>
        <taxon>Paraneoptera</taxon>
        <taxon>Hemiptera</taxon>
        <taxon>Auchenorrhyncha</taxon>
        <taxon>Fulgoroidea</taxon>
        <taxon>Delphacidae</taxon>
        <taxon>Criomorphinae</taxon>
        <taxon>Laodelphax</taxon>
    </lineage>
</organism>
<comment type="caution">
    <text evidence="1">The sequence shown here is derived from an EMBL/GenBank/DDBJ whole genome shotgun (WGS) entry which is preliminary data.</text>
</comment>
<evidence type="ECO:0000313" key="2">
    <source>
        <dbReference type="Proteomes" id="UP000291343"/>
    </source>
</evidence>
<accession>A0A482WRS3</accession>
<dbReference type="InParanoid" id="A0A482WRS3"/>
<protein>
    <submittedName>
        <fullName evidence="1">Uncharacterized protein</fullName>
    </submittedName>
</protein>
<reference evidence="1 2" key="1">
    <citation type="journal article" date="2017" name="Gigascience">
        <title>Genome sequence of the small brown planthopper, Laodelphax striatellus.</title>
        <authorList>
            <person name="Zhu J."/>
            <person name="Jiang F."/>
            <person name="Wang X."/>
            <person name="Yang P."/>
            <person name="Bao Y."/>
            <person name="Zhao W."/>
            <person name="Wang W."/>
            <person name="Lu H."/>
            <person name="Wang Q."/>
            <person name="Cui N."/>
            <person name="Li J."/>
            <person name="Chen X."/>
            <person name="Luo L."/>
            <person name="Yu J."/>
            <person name="Kang L."/>
            <person name="Cui F."/>
        </authorList>
    </citation>
    <scope>NUCLEOTIDE SEQUENCE [LARGE SCALE GENOMIC DNA]</scope>
    <source>
        <strain evidence="1">Lst14</strain>
    </source>
</reference>
<name>A0A482WRS3_LAOST</name>
<dbReference type="AlphaFoldDB" id="A0A482WRS3"/>
<evidence type="ECO:0000313" key="1">
    <source>
        <dbReference type="EMBL" id="RZF35730.1"/>
    </source>
</evidence>
<keyword evidence="2" id="KW-1185">Reference proteome</keyword>
<proteinExistence type="predicted"/>
<dbReference type="Proteomes" id="UP000291343">
    <property type="component" value="Unassembled WGS sequence"/>
</dbReference>
<dbReference type="EMBL" id="QKKF02027689">
    <property type="protein sequence ID" value="RZF35730.1"/>
    <property type="molecule type" value="Genomic_DNA"/>
</dbReference>
<gene>
    <name evidence="1" type="ORF">LSTR_LSTR009598</name>
</gene>
<sequence>MEKKRFILLRCSFLWGLDDIIASNEIKKSNLLQRYIATSTGRQHAQPAISINVLLQKVADYYCSTPPNTIALRALRKDDGLLDGVGRLVTTFAVVAAVGASR</sequence>